<evidence type="ECO:0000313" key="2">
    <source>
        <dbReference type="EMBL" id="RXK12553.1"/>
    </source>
</evidence>
<sequence>MSKLIKLSNFFIFSIVLLALFLSNSYTNISNSILSILPDSQNKQILQAYTKYSDSKTLFVSFEKLSKLEIKNIEKELLDIKGLHKENTVDKKALLEYQEKYQLFLKNLDEKRLESIEIKEELLKIQNSLLNSFFPVLINKQDPLNLFEKTRHGKINKNIRVYTFDKTINSLAKYKEVYSKIKTIENKYKKIKTFSTIFYFVENSQAIKDDVNKIIIFAFLILLTLYIFILRNIPLLLNTLTTLATSAIISTLVVTTIFSEVSIFVLVFGLSISTVAIDYMFHHYMHGHYVKKKEFNKEVFFGFLTTIIAFIAISFISFSLITQIAIFTIISLTTSYLHFSFLYPKIGFTLKQNKKTNNIKVKIDRFYILLFSFTAIAFSLTNISFDTNLRNLDYQNEKLDKLNFFFQKKLEQENKVALLIETTSIKDLMKKYQKIKQTIPSLDSSLDLIITKKKYEKTKELLTSEKIKELKKELELQASNLGFKKEYFKEAYTEKELPNYSFKKLKEIKINYFKYKEKNYVFLALDIKDYEKIKILEFVKPLSIKFLFENSLQKVEQKILVLGIIALVLIILMLLFITKKKFVFALTFLLFPLSLILLYSNFVAFNILHIFMMFIILAISIDYAIYSSKSLDINTKKAILYSLLSTFAGFGVLIFSKINSLYSIGIVATIGVLAIVFLLIFLKRSPNED</sequence>
<feature type="transmembrane region" description="Helical" evidence="1">
    <location>
        <begin position="559"/>
        <end position="577"/>
    </location>
</feature>
<feature type="transmembrane region" description="Helical" evidence="1">
    <location>
        <begin position="211"/>
        <end position="228"/>
    </location>
</feature>
<dbReference type="RefSeq" id="WP_129061610.1">
    <property type="nucleotide sequence ID" value="NZ_NXIE01000003.1"/>
</dbReference>
<proteinExistence type="predicted"/>
<dbReference type="AlphaFoldDB" id="A0A4Q1AS93"/>
<comment type="caution">
    <text evidence="2">The sequence shown here is derived from an EMBL/GenBank/DDBJ whole genome shotgun (WGS) entry which is preliminary data.</text>
</comment>
<dbReference type="Proteomes" id="UP000289718">
    <property type="component" value="Unassembled WGS sequence"/>
</dbReference>
<feature type="transmembrane region" description="Helical" evidence="1">
    <location>
        <begin position="324"/>
        <end position="344"/>
    </location>
</feature>
<evidence type="ECO:0000256" key="1">
    <source>
        <dbReference type="SAM" id="Phobius"/>
    </source>
</evidence>
<keyword evidence="1" id="KW-0812">Transmembrane</keyword>
<organism evidence="2 3">
    <name type="scientific">Halarcobacter mediterraneus</name>
    <dbReference type="NCBI Taxonomy" id="2023153"/>
    <lineage>
        <taxon>Bacteria</taxon>
        <taxon>Pseudomonadati</taxon>
        <taxon>Campylobacterota</taxon>
        <taxon>Epsilonproteobacteria</taxon>
        <taxon>Campylobacterales</taxon>
        <taxon>Arcobacteraceae</taxon>
        <taxon>Halarcobacter</taxon>
    </lineage>
</organism>
<feature type="transmembrane region" description="Helical" evidence="1">
    <location>
        <begin position="582"/>
        <end position="600"/>
    </location>
</feature>
<feature type="transmembrane region" description="Helical" evidence="1">
    <location>
        <begin position="365"/>
        <end position="385"/>
    </location>
</feature>
<reference evidence="2 3" key="1">
    <citation type="submission" date="2017-09" db="EMBL/GenBank/DDBJ databases">
        <title>Genomics of the genus Arcobacter.</title>
        <authorList>
            <person name="Perez-Cataluna A."/>
            <person name="Figueras M.J."/>
            <person name="Salas-Masso N."/>
        </authorList>
    </citation>
    <scope>NUCLEOTIDE SEQUENCE [LARGE SCALE GENOMIC DNA]</scope>
    <source>
        <strain evidence="2 3">F156-34</strain>
    </source>
</reference>
<keyword evidence="1" id="KW-0472">Membrane</keyword>
<feature type="transmembrane region" description="Helical" evidence="1">
    <location>
        <begin position="638"/>
        <end position="655"/>
    </location>
</feature>
<accession>A0A4Q1AS93</accession>
<name>A0A4Q1AS93_9BACT</name>
<feature type="transmembrane region" description="Helical" evidence="1">
    <location>
        <begin position="299"/>
        <end position="318"/>
    </location>
</feature>
<dbReference type="OrthoDB" id="5337472at2"/>
<feature type="transmembrane region" description="Helical" evidence="1">
    <location>
        <begin position="661"/>
        <end position="682"/>
    </location>
</feature>
<protein>
    <recommendedName>
        <fullName evidence="4">Membrane transport protein MMPL domain-containing protein</fullName>
    </recommendedName>
</protein>
<feature type="transmembrane region" description="Helical" evidence="1">
    <location>
        <begin position="606"/>
        <end position="626"/>
    </location>
</feature>
<evidence type="ECO:0008006" key="4">
    <source>
        <dbReference type="Google" id="ProtNLM"/>
    </source>
</evidence>
<keyword evidence="1" id="KW-1133">Transmembrane helix</keyword>
<evidence type="ECO:0000313" key="3">
    <source>
        <dbReference type="Proteomes" id="UP000289718"/>
    </source>
</evidence>
<dbReference type="EMBL" id="NXIE01000003">
    <property type="protein sequence ID" value="RXK12553.1"/>
    <property type="molecule type" value="Genomic_DNA"/>
</dbReference>
<gene>
    <name evidence="2" type="ORF">CP965_08205</name>
</gene>
<keyword evidence="3" id="KW-1185">Reference proteome</keyword>
<dbReference type="SUPFAM" id="SSF82866">
    <property type="entry name" value="Multidrug efflux transporter AcrB transmembrane domain"/>
    <property type="match status" value="2"/>
</dbReference>